<accession>A0A200QL29</accession>
<evidence type="ECO:0000256" key="3">
    <source>
        <dbReference type="ARBA" id="ARBA00012485"/>
    </source>
</evidence>
<keyword evidence="4" id="KW-0808">Transferase</keyword>
<dbReference type="Gene3D" id="3.30.2410.10">
    <property type="entry name" value="Hect, E3 ligase catalytic domain"/>
    <property type="match status" value="1"/>
</dbReference>
<protein>
    <recommendedName>
        <fullName evidence="3">HECT-type E3 ubiquitin transferase</fullName>
        <ecNumber evidence="3">2.3.2.26</ecNumber>
    </recommendedName>
</protein>
<evidence type="ECO:0000256" key="1">
    <source>
        <dbReference type="ARBA" id="ARBA00000885"/>
    </source>
</evidence>
<comment type="caution">
    <text evidence="8">The sequence shown here is derived from an EMBL/GenBank/DDBJ whole genome shotgun (WGS) entry which is preliminary data.</text>
</comment>
<dbReference type="InterPro" id="IPR035983">
    <property type="entry name" value="Hect_E3_ubiquitin_ligase"/>
</dbReference>
<dbReference type="EMBL" id="MVGT01001732">
    <property type="protein sequence ID" value="OVA11139.1"/>
    <property type="molecule type" value="Genomic_DNA"/>
</dbReference>
<evidence type="ECO:0000256" key="4">
    <source>
        <dbReference type="ARBA" id="ARBA00022679"/>
    </source>
</evidence>
<dbReference type="GO" id="GO:0061630">
    <property type="term" value="F:ubiquitin protein ligase activity"/>
    <property type="evidence" value="ECO:0007669"/>
    <property type="project" value="UniProtKB-EC"/>
</dbReference>
<evidence type="ECO:0000256" key="5">
    <source>
        <dbReference type="ARBA" id="ARBA00022786"/>
    </source>
</evidence>
<dbReference type="OrthoDB" id="8068875at2759"/>
<dbReference type="PANTHER" id="PTHR11254:SF424">
    <property type="entry name" value="E3 UBIQUITIN-PROTEIN LIGASE UPL5"/>
    <property type="match status" value="1"/>
</dbReference>
<evidence type="ECO:0000256" key="2">
    <source>
        <dbReference type="ARBA" id="ARBA00004906"/>
    </source>
</evidence>
<dbReference type="PROSITE" id="PS50237">
    <property type="entry name" value="HECT"/>
    <property type="match status" value="1"/>
</dbReference>
<comment type="catalytic activity">
    <reaction evidence="1">
        <text>S-ubiquitinyl-[E2 ubiquitin-conjugating enzyme]-L-cysteine + [acceptor protein]-L-lysine = [E2 ubiquitin-conjugating enzyme]-L-cysteine + N(6)-ubiquitinyl-[acceptor protein]-L-lysine.</text>
        <dbReference type="EC" id="2.3.2.26"/>
    </reaction>
</comment>
<dbReference type="GO" id="GO:0006511">
    <property type="term" value="P:ubiquitin-dependent protein catabolic process"/>
    <property type="evidence" value="ECO:0007669"/>
    <property type="project" value="TreeGrafter"/>
</dbReference>
<dbReference type="InParanoid" id="A0A200QL29"/>
<keyword evidence="9" id="KW-1185">Reference proteome</keyword>
<dbReference type="GO" id="GO:0005737">
    <property type="term" value="C:cytoplasm"/>
    <property type="evidence" value="ECO:0007669"/>
    <property type="project" value="TreeGrafter"/>
</dbReference>
<sequence>MMIPRDNMKKSMEHLQIFKFYGAPEALVPLFESPIEGNKEIEATDFIKDLYPFFFELSSKLLEGLVLIKSQLPCARAIEDHVRSKCHSLPLNVEADNFKEHPCYGIEIESLHRDVFFTLLLGLNSCLYGMRRDIGDGEGAEEEFSSDIQAYPVPIGTLIAYSKRSDDNLWLLKHKGLTESFKHIANANPKSLRNGLLIEFKYEVATGRSILREWLCLICQELFNPQNSLFLACPNDRRRFFPYPANDVDPRHLTYFRLCGRVIALALMHNIQVGIAFDRMFFLQLAGEVISLEDVRYADPCMYILEMDVDFMDSDAMGLTFVNEIEEFGSRKIVELCPGGNTIIVNSKNREKYVDLLIQHCFVKSISKKVAHFARGFGDILYKRRQQKIFFQSFELEDLDRMLLGSDKTICVKDWKAHTDYDDYKETDDQICWFWKVVEGMSSEQQKGATLLLDLGEVPSGKWFFWFAISFVHLQDIRLSLSPALSPHMLLPLGTPTLPISSRHAAASPFYMPKTCWLQLRVFVKHSMLCFF</sequence>
<dbReference type="Gene3D" id="3.90.1750.10">
    <property type="entry name" value="Hect, E3 ligase catalytic domains"/>
    <property type="match status" value="1"/>
</dbReference>
<organism evidence="8 9">
    <name type="scientific">Macleaya cordata</name>
    <name type="common">Five-seeded plume-poppy</name>
    <name type="synonym">Bocconia cordata</name>
    <dbReference type="NCBI Taxonomy" id="56857"/>
    <lineage>
        <taxon>Eukaryota</taxon>
        <taxon>Viridiplantae</taxon>
        <taxon>Streptophyta</taxon>
        <taxon>Embryophyta</taxon>
        <taxon>Tracheophyta</taxon>
        <taxon>Spermatophyta</taxon>
        <taxon>Magnoliopsida</taxon>
        <taxon>Ranunculales</taxon>
        <taxon>Papaveraceae</taxon>
        <taxon>Papaveroideae</taxon>
        <taxon>Macleaya</taxon>
    </lineage>
</organism>
<evidence type="ECO:0000313" key="8">
    <source>
        <dbReference type="EMBL" id="OVA11139.1"/>
    </source>
</evidence>
<dbReference type="InterPro" id="IPR000569">
    <property type="entry name" value="HECT_dom"/>
</dbReference>
<dbReference type="PANTHER" id="PTHR11254">
    <property type="entry name" value="HECT DOMAIN UBIQUITIN-PROTEIN LIGASE"/>
    <property type="match status" value="1"/>
</dbReference>
<keyword evidence="5 6" id="KW-0833">Ubl conjugation pathway</keyword>
<dbReference type="Proteomes" id="UP000195402">
    <property type="component" value="Unassembled WGS sequence"/>
</dbReference>
<comment type="caution">
    <text evidence="6">Lacks conserved residue(s) required for the propagation of feature annotation.</text>
</comment>
<feature type="domain" description="HECT" evidence="7">
    <location>
        <begin position="188"/>
        <end position="447"/>
    </location>
</feature>
<evidence type="ECO:0000256" key="6">
    <source>
        <dbReference type="PROSITE-ProRule" id="PRU00104"/>
    </source>
</evidence>
<dbReference type="Gene3D" id="3.30.2160.10">
    <property type="entry name" value="Hect, E3 ligase catalytic domain"/>
    <property type="match status" value="1"/>
</dbReference>
<gene>
    <name evidence="8" type="ORF">BVC80_1741g140</name>
</gene>
<dbReference type="Pfam" id="PF00632">
    <property type="entry name" value="HECT"/>
    <property type="match status" value="1"/>
</dbReference>
<dbReference type="STRING" id="56857.A0A200QL29"/>
<dbReference type="SMART" id="SM00119">
    <property type="entry name" value="HECTc"/>
    <property type="match status" value="1"/>
</dbReference>
<dbReference type="AlphaFoldDB" id="A0A200QL29"/>
<comment type="pathway">
    <text evidence="2">Protein modification; protein ubiquitination.</text>
</comment>
<dbReference type="InterPro" id="IPR050409">
    <property type="entry name" value="E3_ubiq-protein_ligase"/>
</dbReference>
<dbReference type="SUPFAM" id="SSF56204">
    <property type="entry name" value="Hect, E3 ligase catalytic domain"/>
    <property type="match status" value="1"/>
</dbReference>
<evidence type="ECO:0000259" key="7">
    <source>
        <dbReference type="PROSITE" id="PS50237"/>
    </source>
</evidence>
<name>A0A200QL29_MACCD</name>
<dbReference type="GO" id="GO:0000209">
    <property type="term" value="P:protein polyubiquitination"/>
    <property type="evidence" value="ECO:0007669"/>
    <property type="project" value="TreeGrafter"/>
</dbReference>
<dbReference type="EC" id="2.3.2.26" evidence="3"/>
<proteinExistence type="predicted"/>
<reference evidence="8 9" key="1">
    <citation type="journal article" date="2017" name="Mol. Plant">
        <title>The Genome of Medicinal Plant Macleaya cordata Provides New Insights into Benzylisoquinoline Alkaloids Metabolism.</title>
        <authorList>
            <person name="Liu X."/>
            <person name="Liu Y."/>
            <person name="Huang P."/>
            <person name="Ma Y."/>
            <person name="Qing Z."/>
            <person name="Tang Q."/>
            <person name="Cao H."/>
            <person name="Cheng P."/>
            <person name="Zheng Y."/>
            <person name="Yuan Z."/>
            <person name="Zhou Y."/>
            <person name="Liu J."/>
            <person name="Tang Z."/>
            <person name="Zhuo Y."/>
            <person name="Zhang Y."/>
            <person name="Yu L."/>
            <person name="Huang J."/>
            <person name="Yang P."/>
            <person name="Peng Q."/>
            <person name="Zhang J."/>
            <person name="Jiang W."/>
            <person name="Zhang Z."/>
            <person name="Lin K."/>
            <person name="Ro D.K."/>
            <person name="Chen X."/>
            <person name="Xiong X."/>
            <person name="Shang Y."/>
            <person name="Huang S."/>
            <person name="Zeng J."/>
        </authorList>
    </citation>
    <scope>NUCLEOTIDE SEQUENCE [LARGE SCALE GENOMIC DNA]</scope>
    <source>
        <strain evidence="9">cv. BLH2017</strain>
        <tissue evidence="8">Root</tissue>
    </source>
</reference>
<evidence type="ECO:0000313" key="9">
    <source>
        <dbReference type="Proteomes" id="UP000195402"/>
    </source>
</evidence>